<organism evidence="5 6">
    <name type="scientific">Paraburkholderia bannensis</name>
    <dbReference type="NCBI Taxonomy" id="765414"/>
    <lineage>
        <taxon>Bacteria</taxon>
        <taxon>Pseudomonadati</taxon>
        <taxon>Pseudomonadota</taxon>
        <taxon>Betaproteobacteria</taxon>
        <taxon>Burkholderiales</taxon>
        <taxon>Burkholderiaceae</taxon>
        <taxon>Paraburkholderia</taxon>
    </lineage>
</organism>
<dbReference type="GO" id="GO:0003677">
    <property type="term" value="F:DNA binding"/>
    <property type="evidence" value="ECO:0007669"/>
    <property type="project" value="UniProtKB-KW"/>
</dbReference>
<protein>
    <submittedName>
        <fullName evidence="5">GntR family transcriptional regulator</fullName>
    </submittedName>
</protein>
<dbReference type="InterPro" id="IPR011663">
    <property type="entry name" value="UTRA"/>
</dbReference>
<dbReference type="Gene3D" id="3.40.1410.10">
    <property type="entry name" value="Chorismate lyase-like"/>
    <property type="match status" value="1"/>
</dbReference>
<reference evidence="5 6" key="1">
    <citation type="submission" date="2020-08" db="EMBL/GenBank/DDBJ databases">
        <title>Above-ground endophytic microbial communities from plants in different locations in the United States.</title>
        <authorList>
            <person name="Frank C."/>
        </authorList>
    </citation>
    <scope>NUCLEOTIDE SEQUENCE [LARGE SCALE GENOMIC DNA]</scope>
    <source>
        <strain evidence="5 6">WP4_2_2</strain>
    </source>
</reference>
<dbReference type="GO" id="GO:0045892">
    <property type="term" value="P:negative regulation of DNA-templated transcription"/>
    <property type="evidence" value="ECO:0007669"/>
    <property type="project" value="TreeGrafter"/>
</dbReference>
<keyword evidence="1" id="KW-0805">Transcription regulation</keyword>
<evidence type="ECO:0000256" key="2">
    <source>
        <dbReference type="ARBA" id="ARBA00023125"/>
    </source>
</evidence>
<feature type="domain" description="HTH gntR-type" evidence="4">
    <location>
        <begin position="9"/>
        <end position="77"/>
    </location>
</feature>
<evidence type="ECO:0000313" key="5">
    <source>
        <dbReference type="EMBL" id="MBB6102378.1"/>
    </source>
</evidence>
<dbReference type="InterPro" id="IPR000524">
    <property type="entry name" value="Tscrpt_reg_HTH_GntR"/>
</dbReference>
<dbReference type="GO" id="GO:0003700">
    <property type="term" value="F:DNA-binding transcription factor activity"/>
    <property type="evidence" value="ECO:0007669"/>
    <property type="project" value="InterPro"/>
</dbReference>
<evidence type="ECO:0000256" key="1">
    <source>
        <dbReference type="ARBA" id="ARBA00023015"/>
    </source>
</evidence>
<keyword evidence="6" id="KW-1185">Reference proteome</keyword>
<dbReference type="PRINTS" id="PR00035">
    <property type="entry name" value="HTHGNTR"/>
</dbReference>
<dbReference type="EMBL" id="JACHBW010000005">
    <property type="protein sequence ID" value="MBB6102378.1"/>
    <property type="molecule type" value="Genomic_DNA"/>
</dbReference>
<keyword evidence="3" id="KW-0804">Transcription</keyword>
<proteinExistence type="predicted"/>
<dbReference type="Gene3D" id="1.10.10.10">
    <property type="entry name" value="Winged helix-like DNA-binding domain superfamily/Winged helix DNA-binding domain"/>
    <property type="match status" value="1"/>
</dbReference>
<dbReference type="PANTHER" id="PTHR44846:SF1">
    <property type="entry name" value="MANNOSYL-D-GLYCERATE TRANSPORT_METABOLISM SYSTEM REPRESSOR MNGR-RELATED"/>
    <property type="match status" value="1"/>
</dbReference>
<dbReference type="PANTHER" id="PTHR44846">
    <property type="entry name" value="MANNOSYL-D-GLYCERATE TRANSPORT/METABOLISM SYSTEM REPRESSOR MNGR-RELATED"/>
    <property type="match status" value="1"/>
</dbReference>
<dbReference type="InterPro" id="IPR028978">
    <property type="entry name" value="Chorismate_lyase_/UTRA_dom_sf"/>
</dbReference>
<dbReference type="InterPro" id="IPR036390">
    <property type="entry name" value="WH_DNA-bd_sf"/>
</dbReference>
<keyword evidence="2" id="KW-0238">DNA-binding</keyword>
<dbReference type="PROSITE" id="PS50949">
    <property type="entry name" value="HTH_GNTR"/>
    <property type="match status" value="1"/>
</dbReference>
<dbReference type="InterPro" id="IPR036388">
    <property type="entry name" value="WH-like_DNA-bd_sf"/>
</dbReference>
<dbReference type="SUPFAM" id="SSF64288">
    <property type="entry name" value="Chorismate lyase-like"/>
    <property type="match status" value="1"/>
</dbReference>
<evidence type="ECO:0000259" key="4">
    <source>
        <dbReference type="PROSITE" id="PS50949"/>
    </source>
</evidence>
<dbReference type="RefSeq" id="WP_183723833.1">
    <property type="nucleotide sequence ID" value="NZ_JACHBW010000005.1"/>
</dbReference>
<gene>
    <name evidence="5" type="ORF">F4827_002227</name>
</gene>
<name>A0A7W9TVV5_9BURK</name>
<dbReference type="SMART" id="SM00345">
    <property type="entry name" value="HTH_GNTR"/>
    <property type="match status" value="1"/>
</dbReference>
<comment type="caution">
    <text evidence="5">The sequence shown here is derived from an EMBL/GenBank/DDBJ whole genome shotgun (WGS) entry which is preliminary data.</text>
</comment>
<sequence>MTLVRDDVTSLYEQIATTLEQEIGQGVYAPSGKLPSEAELSERFGVSRVTVRLAVGKLVDARVVERKQGKGTFAKPSRLQHRLDVLRGFYDSLAAQGARASMQLLSMEMCAVPPGLREVFPAEVTRCVYVERLHRVDDVPVALAQTCMLPEASVISREEAQTLPSYEMLEKLDGWHIVDADMSITAVAASREIAKYLDVATHAPLLVLRRTSRLADGRVCESTVFHIRPERFDLVTRSGLEARVVG</sequence>
<dbReference type="CDD" id="cd07377">
    <property type="entry name" value="WHTH_GntR"/>
    <property type="match status" value="1"/>
</dbReference>
<dbReference type="SMART" id="SM00866">
    <property type="entry name" value="UTRA"/>
    <property type="match status" value="1"/>
</dbReference>
<accession>A0A7W9TVV5</accession>
<dbReference type="InterPro" id="IPR050679">
    <property type="entry name" value="Bact_HTH_transcr_reg"/>
</dbReference>
<evidence type="ECO:0000313" key="6">
    <source>
        <dbReference type="Proteomes" id="UP000571554"/>
    </source>
</evidence>
<dbReference type="Pfam" id="PF00392">
    <property type="entry name" value="GntR"/>
    <property type="match status" value="1"/>
</dbReference>
<evidence type="ECO:0000256" key="3">
    <source>
        <dbReference type="ARBA" id="ARBA00023163"/>
    </source>
</evidence>
<dbReference type="Proteomes" id="UP000571554">
    <property type="component" value="Unassembled WGS sequence"/>
</dbReference>
<dbReference type="SUPFAM" id="SSF46785">
    <property type="entry name" value="Winged helix' DNA-binding domain"/>
    <property type="match status" value="1"/>
</dbReference>
<dbReference type="Pfam" id="PF07702">
    <property type="entry name" value="UTRA"/>
    <property type="match status" value="1"/>
</dbReference>
<dbReference type="AlphaFoldDB" id="A0A7W9TVV5"/>